<proteinExistence type="predicted"/>
<dbReference type="KEGG" id="mros:EHO51_17665"/>
<evidence type="ECO:0000313" key="3">
    <source>
        <dbReference type="Proteomes" id="UP000273982"/>
    </source>
</evidence>
<gene>
    <name evidence="2" type="ORF">EHO51_17665</name>
</gene>
<evidence type="ECO:0000259" key="1">
    <source>
        <dbReference type="Pfam" id="PF06114"/>
    </source>
</evidence>
<dbReference type="Proteomes" id="UP000273982">
    <property type="component" value="Chromosome"/>
</dbReference>
<feature type="domain" description="IrrE N-terminal-like" evidence="1">
    <location>
        <begin position="89"/>
        <end position="183"/>
    </location>
</feature>
<dbReference type="AlphaFoldDB" id="A0A3G8MB19"/>
<dbReference type="InterPro" id="IPR010359">
    <property type="entry name" value="IrrE_HExxH"/>
</dbReference>
<dbReference type="Gene3D" id="1.10.10.2910">
    <property type="match status" value="1"/>
</dbReference>
<accession>A0A3G8MB19</accession>
<reference evidence="2 3" key="1">
    <citation type="submission" date="2018-11" db="EMBL/GenBank/DDBJ databases">
        <title>Genome squencing of methanotrophic bacteria isolated from alkaline groundwater in Korea.</title>
        <authorList>
            <person name="Nguyen L.N."/>
        </authorList>
    </citation>
    <scope>NUCLEOTIDE SEQUENCE [LARGE SCALE GENOMIC DNA]</scope>
    <source>
        <strain evidence="2 3">GW6</strain>
    </source>
</reference>
<dbReference type="Pfam" id="PF06114">
    <property type="entry name" value="Peptidase_M78"/>
    <property type="match status" value="1"/>
</dbReference>
<protein>
    <submittedName>
        <fullName evidence="2">ImmA/IrrE family metallo-endopeptidase</fullName>
    </submittedName>
</protein>
<evidence type="ECO:0000313" key="2">
    <source>
        <dbReference type="EMBL" id="AZG78402.1"/>
    </source>
</evidence>
<name>A0A3G8MB19_9HYPH</name>
<organism evidence="2 3">
    <name type="scientific">Methylocystis rosea</name>
    <dbReference type="NCBI Taxonomy" id="173366"/>
    <lineage>
        <taxon>Bacteria</taxon>
        <taxon>Pseudomonadati</taxon>
        <taxon>Pseudomonadota</taxon>
        <taxon>Alphaproteobacteria</taxon>
        <taxon>Hyphomicrobiales</taxon>
        <taxon>Methylocystaceae</taxon>
        <taxon>Methylocystis</taxon>
    </lineage>
</organism>
<dbReference type="EMBL" id="CP034086">
    <property type="protein sequence ID" value="AZG78402.1"/>
    <property type="molecule type" value="Genomic_DNA"/>
</dbReference>
<sequence>MRRPDDSSLTPGQLARVRKEAERALREAGALGVFPTPIDKIMAVARVREVKEDVLNPSFIAKLRAKAGLTGQAVKRALSKVLGLFHASEGLVFLSQSLMAVKKRFVGLHEAGHGFLPWQRPMYAVVEDCEKALDAATAELFDREANVFASEVLFQLDTFCDMAEGEAFEIWTPVNLAKRFHASNYAAIRQYVSKSHRACAVVVLNMPELIEGDGFRATLRRPIQSNRFTELFGQYGWKDAYTPDDDLGAFIPLGRRRSSGQRSIALTDRNGDRHECVAESFSTGHQVFILIHAVKTLTVTRIILPAAE</sequence>